<dbReference type="EMBL" id="JAAZON010000009">
    <property type="protein sequence ID" value="NMC61574.1"/>
    <property type="molecule type" value="Genomic_DNA"/>
</dbReference>
<evidence type="ECO:0000313" key="3">
    <source>
        <dbReference type="Proteomes" id="UP000524246"/>
    </source>
</evidence>
<comment type="caution">
    <text evidence="2">The sequence shown here is derived from an EMBL/GenBank/DDBJ whole genome shotgun (WGS) entry which is preliminary data.</text>
</comment>
<feature type="compositionally biased region" description="Acidic residues" evidence="1">
    <location>
        <begin position="185"/>
        <end position="200"/>
    </location>
</feature>
<reference evidence="2 3" key="1">
    <citation type="journal article" date="2020" name="Biotechnol. Biofuels">
        <title>New insights from the biogas microbiome by comprehensive genome-resolved metagenomics of nearly 1600 species originating from multiple anaerobic digesters.</title>
        <authorList>
            <person name="Campanaro S."/>
            <person name="Treu L."/>
            <person name="Rodriguez-R L.M."/>
            <person name="Kovalovszki A."/>
            <person name="Ziels R.M."/>
            <person name="Maus I."/>
            <person name="Zhu X."/>
            <person name="Kougias P.G."/>
            <person name="Basile A."/>
            <person name="Luo G."/>
            <person name="Schluter A."/>
            <person name="Konstantinidis K.T."/>
            <person name="Angelidaki I."/>
        </authorList>
    </citation>
    <scope>NUCLEOTIDE SEQUENCE [LARGE SCALE GENOMIC DNA]</scope>
    <source>
        <strain evidence="2">AS27yjCOA_65</strain>
    </source>
</reference>
<gene>
    <name evidence="2" type="ORF">GYA55_00245</name>
</gene>
<evidence type="ECO:0000256" key="1">
    <source>
        <dbReference type="SAM" id="MobiDB-lite"/>
    </source>
</evidence>
<feature type="compositionally biased region" description="Low complexity" evidence="1">
    <location>
        <begin position="170"/>
        <end position="184"/>
    </location>
</feature>
<organism evidence="2 3">
    <name type="scientific">SAR324 cluster bacterium</name>
    <dbReference type="NCBI Taxonomy" id="2024889"/>
    <lineage>
        <taxon>Bacteria</taxon>
        <taxon>Deltaproteobacteria</taxon>
        <taxon>SAR324 cluster</taxon>
    </lineage>
</organism>
<proteinExistence type="predicted"/>
<feature type="region of interest" description="Disordered" evidence="1">
    <location>
        <begin position="170"/>
        <end position="202"/>
    </location>
</feature>
<protein>
    <submittedName>
        <fullName evidence="2">Uncharacterized protein</fullName>
    </submittedName>
</protein>
<feature type="region of interest" description="Disordered" evidence="1">
    <location>
        <begin position="107"/>
        <end position="144"/>
    </location>
</feature>
<feature type="compositionally biased region" description="Basic and acidic residues" evidence="1">
    <location>
        <begin position="43"/>
        <end position="54"/>
    </location>
</feature>
<dbReference type="AlphaFoldDB" id="A0A7X9IJ05"/>
<feature type="compositionally biased region" description="Acidic residues" evidence="1">
    <location>
        <begin position="72"/>
        <end position="85"/>
    </location>
</feature>
<feature type="region of interest" description="Disordered" evidence="1">
    <location>
        <begin position="386"/>
        <end position="405"/>
    </location>
</feature>
<dbReference type="Proteomes" id="UP000524246">
    <property type="component" value="Unassembled WGS sequence"/>
</dbReference>
<accession>A0A7X9IJ05</accession>
<feature type="region of interest" description="Disordered" evidence="1">
    <location>
        <begin position="32"/>
        <end position="89"/>
    </location>
</feature>
<evidence type="ECO:0000313" key="2">
    <source>
        <dbReference type="EMBL" id="NMC61574.1"/>
    </source>
</evidence>
<sequence>MEARHKIFFSLALACSVLLFFLTLNSTKPEKKSANLKVQSPIQKEERLSKDKKPLPGIESKSFSAQLPPAFEDLEDIDEDEEDSELEHGEKMVKSFVYATPPSLADVLKNDPSMPSMTLVGKKKDEVSSRSGNNSRREDNSLNDIASNQVAQVVDALRELEDFSFSSSSRIGGARVRSGASSDGSADEGASEIEDEEDSELMPRYGGQTRGFMILALMHPNARQMVEKQIETLIRSQLLNVYVSFLVDGTFSPGSNYATQDFNYAASVIKRLATNGRSLTLELYFINGPTQRKTDSPIQSFFNVDPLLFRSAIRESPDIQAEFKKLVDSSKALFVQNKTAGPGNKNLACVMLEDNLDFSAYKAMRALSDEVLGDLVDYVRNPCPGCTEGSDSNPDKDGLELHSPNALSQLGPRDGLVLDGVGYNYEGETGAGQLTFEQALQLAKNAGNQGIRYLGLWRADRQGLGPRGQLVHPDERVYVVPSEEDMVADIQILQSGLVANQ</sequence>
<name>A0A7X9IJ05_9DELT</name>